<evidence type="ECO:0000256" key="3">
    <source>
        <dbReference type="SAM" id="MobiDB-lite"/>
    </source>
</evidence>
<dbReference type="PANTHER" id="PTHR24366">
    <property type="entry name" value="IG(IMMUNOGLOBULIN) AND LRR(LEUCINE RICH REPEAT) DOMAINS"/>
    <property type="match status" value="1"/>
</dbReference>
<dbReference type="PANTHER" id="PTHR24366:SF96">
    <property type="entry name" value="LEUCINE RICH REPEAT CONTAINING 53"/>
    <property type="match status" value="1"/>
</dbReference>
<dbReference type="InterPro" id="IPR003591">
    <property type="entry name" value="Leu-rich_rpt_typical-subtyp"/>
</dbReference>
<organism evidence="5 6">
    <name type="scientific">Anopheles dirus</name>
    <dbReference type="NCBI Taxonomy" id="7168"/>
    <lineage>
        <taxon>Eukaryota</taxon>
        <taxon>Metazoa</taxon>
        <taxon>Ecdysozoa</taxon>
        <taxon>Arthropoda</taxon>
        <taxon>Hexapoda</taxon>
        <taxon>Insecta</taxon>
        <taxon>Pterygota</taxon>
        <taxon>Neoptera</taxon>
        <taxon>Endopterygota</taxon>
        <taxon>Diptera</taxon>
        <taxon>Nematocera</taxon>
        <taxon>Culicoidea</taxon>
        <taxon>Culicidae</taxon>
        <taxon>Anophelinae</taxon>
        <taxon>Anopheles</taxon>
    </lineage>
</organism>
<name>A0A182NTG0_9DIPT</name>
<dbReference type="Pfam" id="PF13855">
    <property type="entry name" value="LRR_8"/>
    <property type="match status" value="4"/>
</dbReference>
<reference evidence="6" key="1">
    <citation type="submission" date="2013-03" db="EMBL/GenBank/DDBJ databases">
        <title>The Genome Sequence of Anopheles dirus WRAIR2.</title>
        <authorList>
            <consortium name="The Broad Institute Genomics Platform"/>
            <person name="Neafsey D.E."/>
            <person name="Walton C."/>
            <person name="Walker B."/>
            <person name="Young S.K."/>
            <person name="Zeng Q."/>
            <person name="Gargeya S."/>
            <person name="Fitzgerald M."/>
            <person name="Haas B."/>
            <person name="Abouelleil A."/>
            <person name="Allen A.W."/>
            <person name="Alvarado L."/>
            <person name="Arachchi H.M."/>
            <person name="Berlin A.M."/>
            <person name="Chapman S.B."/>
            <person name="Gainer-Dewar J."/>
            <person name="Goldberg J."/>
            <person name="Griggs A."/>
            <person name="Gujja S."/>
            <person name="Hansen M."/>
            <person name="Howarth C."/>
            <person name="Imamovic A."/>
            <person name="Ireland A."/>
            <person name="Larimer J."/>
            <person name="McCowan C."/>
            <person name="Murphy C."/>
            <person name="Pearson M."/>
            <person name="Poon T.W."/>
            <person name="Priest M."/>
            <person name="Roberts A."/>
            <person name="Saif S."/>
            <person name="Shea T."/>
            <person name="Sisk P."/>
            <person name="Sykes S."/>
            <person name="Wortman J."/>
            <person name="Nusbaum C."/>
            <person name="Birren B."/>
        </authorList>
    </citation>
    <scope>NUCLEOTIDE SEQUENCE [LARGE SCALE GENOMIC DNA]</scope>
    <source>
        <strain evidence="6">WRAIR2</strain>
    </source>
</reference>
<feature type="transmembrane region" description="Helical" evidence="4">
    <location>
        <begin position="649"/>
        <end position="667"/>
    </location>
</feature>
<keyword evidence="2" id="KW-0677">Repeat</keyword>
<dbReference type="InterPro" id="IPR001611">
    <property type="entry name" value="Leu-rich_rpt"/>
</dbReference>
<evidence type="ECO:0000256" key="2">
    <source>
        <dbReference type="ARBA" id="ARBA00022737"/>
    </source>
</evidence>
<accession>A0A182NTG0</accession>
<keyword evidence="6" id="KW-1185">Reference proteome</keyword>
<keyword evidence="4" id="KW-1133">Transmembrane helix</keyword>
<evidence type="ECO:0000313" key="6">
    <source>
        <dbReference type="Proteomes" id="UP000075884"/>
    </source>
</evidence>
<dbReference type="InterPro" id="IPR026906">
    <property type="entry name" value="LRR_5"/>
</dbReference>
<sequence length="1206" mass="134058">YIVLKCPDANSAVYRCPTTTYQDAVFTDVISDPVEMPTFQCGYFGNIITVNFVNSLLEELPKNLFDTFENLRIANLSGSGIKSINRYSLGRAHNLDQLDLSHNQLRELTGYCFAGAVSLTILKLHSNNISVIHSTAFSAVANLNVLDLSDNKLETLDSTVFASLASLRYIGLDRNAIKVVERGLFSKNTAMEEILVQGNQIHTIEHGAFTSEPSSVLQLISLSNNNLTTLDLDGVNVERFYVTNNSLEHVTISSSMRRLYADNNKIASVALRGTATDMQIETLSLANNSITSLELISQLHSLKALDLSVNHIGPLNLTSFANLVNLEELDLERTFISNLQHGTFAQQAALKWLDISYNNLDQFDFDILTSSTSLQKIFLDGNRLKSVDHEPLKKTFPSLEQIGLSDNNWNCSYLIKLVRYCTEHSIELFKPQSAVQNQTNVKGIYCYDDKNPLANWNATLRQIVQRPHLNSTSEDGAVQAMLQSVLEDVRRFSETHADVANQTTKLDGAVYDLTKNQFTLQKDLNSLRQSLFEMRLALLSNRTNGSAPGVDNDELRRMIETANNLTLDKQELSAKTLDFKLYEQSFKVEKALEMAQESIDKNTVLAKRMEQWIAKIVGSGGGGVGLLGLDRQQHQGDSGNGGHSDGLMIVVLVMMFVMMGLIIFALFKPNRRPFTIERKRYSNRDSSLTTIFSCSGIGNVHNVRTVSFESSSLGEVPKSLFDTYSQLNTANLSRSGVKHINRYSLERTQQLSILDLSRNELSELKGLCFAGASVLSQLNLAYNNISVIEDTAFNTLSSLVLLQLTGNKLRTLVSNVFAPLISLKTIYLNSNELQVVDRDLFSSNTVLEHILLQHNSISVIDDGTFVINVSATLKILALSNNNLTMLNLKGVRVEKLFLYENSLKEISISPWAQHIYADNNKIASVVMTDTSAGMRLHTLSLKNNSITSLDTIGQLHSVVELYLSNNNLGPLNLTSFAKLTALEQLDLERTFISNLQHGTFAQQVALKGLDISYNNLDRFDFDILTSSTSLQKIFLDGNRLKSVDHENLKKTLPSLEQIGLSDNNWNCSYLIKLELSAKTLDFKLYEQSFKVEKALEMAKENGDKLTVLAVRVEQWIAKIVGSGGGGGGLLAQDRAQQQQEPTQPSVGSENGSHSAGLIIVVLVMVCLLMGVNIFFIVKATRRPFSIERKRFTHRDSSLTTIVDNDI</sequence>
<dbReference type="Gene3D" id="3.80.10.10">
    <property type="entry name" value="Ribonuclease Inhibitor"/>
    <property type="match status" value="5"/>
</dbReference>
<evidence type="ECO:0000256" key="4">
    <source>
        <dbReference type="SAM" id="Phobius"/>
    </source>
</evidence>
<keyword evidence="1" id="KW-0433">Leucine-rich repeat</keyword>
<dbReference type="SUPFAM" id="SSF52058">
    <property type="entry name" value="L domain-like"/>
    <property type="match status" value="2"/>
</dbReference>
<proteinExistence type="predicted"/>
<dbReference type="SMART" id="SM00369">
    <property type="entry name" value="LRR_TYP"/>
    <property type="match status" value="14"/>
</dbReference>
<dbReference type="PROSITE" id="PS51450">
    <property type="entry name" value="LRR"/>
    <property type="match status" value="6"/>
</dbReference>
<reference evidence="5" key="2">
    <citation type="submission" date="2020-05" db="UniProtKB">
        <authorList>
            <consortium name="EnsemblMetazoa"/>
        </authorList>
    </citation>
    <scope>IDENTIFICATION</scope>
    <source>
        <strain evidence="5">WRAIR2</strain>
    </source>
</reference>
<dbReference type="STRING" id="7168.A0A182NTG0"/>
<feature type="compositionally biased region" description="Polar residues" evidence="3">
    <location>
        <begin position="1134"/>
        <end position="1151"/>
    </location>
</feature>
<protein>
    <submittedName>
        <fullName evidence="5">Uncharacterized protein</fullName>
    </submittedName>
</protein>
<keyword evidence="4" id="KW-0812">Transmembrane</keyword>
<feature type="region of interest" description="Disordered" evidence="3">
    <location>
        <begin position="1130"/>
        <end position="1151"/>
    </location>
</feature>
<dbReference type="VEuPathDB" id="VectorBase:ADIR010950"/>
<feature type="transmembrane region" description="Helical" evidence="4">
    <location>
        <begin position="612"/>
        <end position="629"/>
    </location>
</feature>
<evidence type="ECO:0000256" key="1">
    <source>
        <dbReference type="ARBA" id="ARBA00022614"/>
    </source>
</evidence>
<dbReference type="PRINTS" id="PR00019">
    <property type="entry name" value="LEURICHRPT"/>
</dbReference>
<dbReference type="Pfam" id="PF13306">
    <property type="entry name" value="LRR_5"/>
    <property type="match status" value="1"/>
</dbReference>
<feature type="transmembrane region" description="Helical" evidence="4">
    <location>
        <begin position="1155"/>
        <end position="1177"/>
    </location>
</feature>
<dbReference type="InterPro" id="IPR032675">
    <property type="entry name" value="LRR_dom_sf"/>
</dbReference>
<evidence type="ECO:0000313" key="5">
    <source>
        <dbReference type="EnsemblMetazoa" id="ADIR010950-PA"/>
    </source>
</evidence>
<dbReference type="FunFam" id="3.80.10.10:FF:001164">
    <property type="entry name" value="GH01279p"/>
    <property type="match status" value="1"/>
</dbReference>
<dbReference type="EnsemblMetazoa" id="ADIR010950-RA">
    <property type="protein sequence ID" value="ADIR010950-PA"/>
    <property type="gene ID" value="ADIR010950"/>
</dbReference>
<dbReference type="Proteomes" id="UP000075884">
    <property type="component" value="Unassembled WGS sequence"/>
</dbReference>
<dbReference type="AlphaFoldDB" id="A0A182NTG0"/>
<keyword evidence="4" id="KW-0472">Membrane</keyword>